<dbReference type="Proteomes" id="UP000295673">
    <property type="component" value="Unassembled WGS sequence"/>
</dbReference>
<accession>A0A4R1NN90</accession>
<reference evidence="2 3" key="1">
    <citation type="submission" date="2019-03" db="EMBL/GenBank/DDBJ databases">
        <title>Genomic Encyclopedia of Archaeal and Bacterial Type Strains, Phase II (KMG-II): from individual species to whole genera.</title>
        <authorList>
            <person name="Goeker M."/>
        </authorList>
    </citation>
    <scope>NUCLEOTIDE SEQUENCE [LARGE SCALE GENOMIC DNA]</scope>
    <source>
        <strain evidence="2 3">DSM 26433</strain>
    </source>
</reference>
<feature type="transmembrane region" description="Helical" evidence="1">
    <location>
        <begin position="24"/>
        <end position="46"/>
    </location>
</feature>
<keyword evidence="3" id="KW-1185">Reference proteome</keyword>
<evidence type="ECO:0000313" key="2">
    <source>
        <dbReference type="EMBL" id="TCL09936.1"/>
    </source>
</evidence>
<dbReference type="AlphaFoldDB" id="A0A4R1NN90"/>
<evidence type="ECO:0000256" key="1">
    <source>
        <dbReference type="SAM" id="Phobius"/>
    </source>
</evidence>
<dbReference type="OrthoDB" id="7907064at2"/>
<evidence type="ECO:0000313" key="3">
    <source>
        <dbReference type="Proteomes" id="UP000295673"/>
    </source>
</evidence>
<name>A0A4R1NN90_9RHOB</name>
<dbReference type="RefSeq" id="WP_132859927.1">
    <property type="nucleotide sequence ID" value="NZ_SMGR01000001.1"/>
</dbReference>
<sequence>MITRMTSLFRQFRRREEGHVSTEFAIMVPILLVTLVSAVELGVMTLRYSMLERSLDIVVRDIRLNTGYNPDHDDMITRICDEATMIPDCNNNLKLEMVALDPRAWDGIPQNTICTDQSLEAQPVTTFTHGIQNELMVLRACAKVAPLFPTTGLGANFATDDAGDFALVVTNAFVQEPR</sequence>
<protein>
    <submittedName>
        <fullName evidence="2">Flp pilus assembly protein TadG</fullName>
    </submittedName>
</protein>
<dbReference type="EMBL" id="SMGR01000001">
    <property type="protein sequence ID" value="TCL09936.1"/>
    <property type="molecule type" value="Genomic_DNA"/>
</dbReference>
<comment type="caution">
    <text evidence="2">The sequence shown here is derived from an EMBL/GenBank/DDBJ whole genome shotgun (WGS) entry which is preliminary data.</text>
</comment>
<keyword evidence="1" id="KW-0812">Transmembrane</keyword>
<keyword evidence="1" id="KW-1133">Transmembrane helix</keyword>
<gene>
    <name evidence="2" type="ORF">BXY66_2003</name>
</gene>
<proteinExistence type="predicted"/>
<keyword evidence="1" id="KW-0472">Membrane</keyword>
<organism evidence="2 3">
    <name type="scientific">Shimia isoporae</name>
    <dbReference type="NCBI Taxonomy" id="647720"/>
    <lineage>
        <taxon>Bacteria</taxon>
        <taxon>Pseudomonadati</taxon>
        <taxon>Pseudomonadota</taxon>
        <taxon>Alphaproteobacteria</taxon>
        <taxon>Rhodobacterales</taxon>
        <taxon>Roseobacteraceae</taxon>
    </lineage>
</organism>